<feature type="region of interest" description="Disordered" evidence="1">
    <location>
        <begin position="57"/>
        <end position="105"/>
    </location>
</feature>
<evidence type="ECO:0000256" key="1">
    <source>
        <dbReference type="SAM" id="MobiDB-lite"/>
    </source>
</evidence>
<organism evidence="2 3">
    <name type="scientific">Arthrobotrys musiformis</name>
    <dbReference type="NCBI Taxonomy" id="47236"/>
    <lineage>
        <taxon>Eukaryota</taxon>
        <taxon>Fungi</taxon>
        <taxon>Dikarya</taxon>
        <taxon>Ascomycota</taxon>
        <taxon>Pezizomycotina</taxon>
        <taxon>Orbiliomycetes</taxon>
        <taxon>Orbiliales</taxon>
        <taxon>Orbiliaceae</taxon>
        <taxon>Arthrobotrys</taxon>
    </lineage>
</organism>
<evidence type="ECO:0000313" key="2">
    <source>
        <dbReference type="EMBL" id="KAK6498973.1"/>
    </source>
</evidence>
<evidence type="ECO:0000313" key="3">
    <source>
        <dbReference type="Proteomes" id="UP001370758"/>
    </source>
</evidence>
<gene>
    <name evidence="2" type="ORF">TWF481_011544</name>
</gene>
<keyword evidence="3" id="KW-1185">Reference proteome</keyword>
<proteinExistence type="predicted"/>
<feature type="region of interest" description="Disordered" evidence="1">
    <location>
        <begin position="1"/>
        <end position="39"/>
    </location>
</feature>
<dbReference type="EMBL" id="JAVHJL010000008">
    <property type="protein sequence ID" value="KAK6498973.1"/>
    <property type="molecule type" value="Genomic_DNA"/>
</dbReference>
<dbReference type="AlphaFoldDB" id="A0AAV9W0H4"/>
<protein>
    <submittedName>
        <fullName evidence="2">Uncharacterized protein</fullName>
    </submittedName>
</protein>
<sequence length="302" mass="32722">MARRPRYGVVVDGASAPASPAASSGNSGDGKLPSRSASLVSAEVEAQFKGYLLAAQKADEEARKSKPSSTGWASPPSTPKTKASAVGQNAPARNKGKGKGVVTQSEAKKLGAEQWLALPAGVKLADAFEPKGLVTPPPEAEEQERKPNGGPRMIKVYDYPRPSQPAFKPTDAQVPVSAPNPPPALIPVTTAPVRVIRKPRAPQYRAQCQSSKPKEPRVVPPIVHLPVEMEDVVYHKNPKIEYRDFDGDVVMQDTYEAPLEVPKKLDAVLGQRRFKRSKQKGKISARVIKMAEEEIKRMRRSS</sequence>
<reference evidence="2 3" key="1">
    <citation type="submission" date="2023-08" db="EMBL/GenBank/DDBJ databases">
        <authorList>
            <person name="Palmer J.M."/>
        </authorList>
    </citation>
    <scope>NUCLEOTIDE SEQUENCE [LARGE SCALE GENOMIC DNA]</scope>
    <source>
        <strain evidence="2 3">TWF481</strain>
    </source>
</reference>
<name>A0AAV9W0H4_9PEZI</name>
<accession>A0AAV9W0H4</accession>
<dbReference type="Proteomes" id="UP001370758">
    <property type="component" value="Unassembled WGS sequence"/>
</dbReference>
<feature type="region of interest" description="Disordered" evidence="1">
    <location>
        <begin position="129"/>
        <end position="191"/>
    </location>
</feature>
<comment type="caution">
    <text evidence="2">The sequence shown here is derived from an EMBL/GenBank/DDBJ whole genome shotgun (WGS) entry which is preliminary data.</text>
</comment>
<feature type="compositionally biased region" description="Low complexity" evidence="1">
    <location>
        <begin position="8"/>
        <end position="30"/>
    </location>
</feature>